<sequence length="53" mass="5888">MGGAKLPMAAMWLSVNDYTRLRMAIDLVLKDHNNIKSEIVGQSIGAWDNINQS</sequence>
<dbReference type="Proteomes" id="UP001341840">
    <property type="component" value="Unassembled WGS sequence"/>
</dbReference>
<reference evidence="1 2" key="1">
    <citation type="journal article" date="2023" name="Plants (Basel)">
        <title>Bridging the Gap: Combining Genomics and Transcriptomics Approaches to Understand Stylosanthes scabra, an Orphan Legume from the Brazilian Caatinga.</title>
        <authorList>
            <person name="Ferreira-Neto J.R.C."/>
            <person name="da Silva M.D."/>
            <person name="Binneck E."/>
            <person name="de Melo N.F."/>
            <person name="da Silva R.H."/>
            <person name="de Melo A.L.T.M."/>
            <person name="Pandolfi V."/>
            <person name="Bustamante F.O."/>
            <person name="Brasileiro-Vidal A.C."/>
            <person name="Benko-Iseppon A.M."/>
        </authorList>
    </citation>
    <scope>NUCLEOTIDE SEQUENCE [LARGE SCALE GENOMIC DNA]</scope>
    <source>
        <tissue evidence="1">Leaves</tissue>
    </source>
</reference>
<organism evidence="1 2">
    <name type="scientific">Stylosanthes scabra</name>
    <dbReference type="NCBI Taxonomy" id="79078"/>
    <lineage>
        <taxon>Eukaryota</taxon>
        <taxon>Viridiplantae</taxon>
        <taxon>Streptophyta</taxon>
        <taxon>Embryophyta</taxon>
        <taxon>Tracheophyta</taxon>
        <taxon>Spermatophyta</taxon>
        <taxon>Magnoliopsida</taxon>
        <taxon>eudicotyledons</taxon>
        <taxon>Gunneridae</taxon>
        <taxon>Pentapetalae</taxon>
        <taxon>rosids</taxon>
        <taxon>fabids</taxon>
        <taxon>Fabales</taxon>
        <taxon>Fabaceae</taxon>
        <taxon>Papilionoideae</taxon>
        <taxon>50 kb inversion clade</taxon>
        <taxon>dalbergioids sensu lato</taxon>
        <taxon>Dalbergieae</taxon>
        <taxon>Pterocarpus clade</taxon>
        <taxon>Stylosanthes</taxon>
    </lineage>
</organism>
<protein>
    <submittedName>
        <fullName evidence="1">Uncharacterized protein</fullName>
    </submittedName>
</protein>
<name>A0ABU6QCF4_9FABA</name>
<dbReference type="EMBL" id="JASCZI010000139">
    <property type="protein sequence ID" value="MED6109280.1"/>
    <property type="molecule type" value="Genomic_DNA"/>
</dbReference>
<evidence type="ECO:0000313" key="1">
    <source>
        <dbReference type="EMBL" id="MED6109280.1"/>
    </source>
</evidence>
<gene>
    <name evidence="1" type="ORF">PIB30_031940</name>
</gene>
<keyword evidence="2" id="KW-1185">Reference proteome</keyword>
<comment type="caution">
    <text evidence="1">The sequence shown here is derived from an EMBL/GenBank/DDBJ whole genome shotgun (WGS) entry which is preliminary data.</text>
</comment>
<accession>A0ABU6QCF4</accession>
<proteinExistence type="predicted"/>
<evidence type="ECO:0000313" key="2">
    <source>
        <dbReference type="Proteomes" id="UP001341840"/>
    </source>
</evidence>